<gene>
    <name evidence="2" type="ORF">AFUS01_LOCUS31673</name>
</gene>
<comment type="caution">
    <text evidence="2">The sequence shown here is derived from an EMBL/GenBank/DDBJ whole genome shotgun (WGS) entry which is preliminary data.</text>
</comment>
<sequence>MRSIQSTRIYLLVLLVVIFSTIQSLNAIKRGDSNQRKLDGDFEFADEEEAKTNRKEGKKTWILDPGRQAWSEKNCGEKEPPDLFEVGVVYNFIAPPNAKLGETWIDFGWDGKSQSI</sequence>
<organism evidence="2 3">
    <name type="scientific">Allacma fusca</name>
    <dbReference type="NCBI Taxonomy" id="39272"/>
    <lineage>
        <taxon>Eukaryota</taxon>
        <taxon>Metazoa</taxon>
        <taxon>Ecdysozoa</taxon>
        <taxon>Arthropoda</taxon>
        <taxon>Hexapoda</taxon>
        <taxon>Collembola</taxon>
        <taxon>Symphypleona</taxon>
        <taxon>Sminthuridae</taxon>
        <taxon>Allacma</taxon>
    </lineage>
</organism>
<keyword evidence="1" id="KW-0732">Signal</keyword>
<evidence type="ECO:0000256" key="1">
    <source>
        <dbReference type="SAM" id="SignalP"/>
    </source>
</evidence>
<dbReference type="EMBL" id="CAJVCH010506769">
    <property type="protein sequence ID" value="CAG7821330.1"/>
    <property type="molecule type" value="Genomic_DNA"/>
</dbReference>
<feature type="signal peptide" evidence="1">
    <location>
        <begin position="1"/>
        <end position="27"/>
    </location>
</feature>
<proteinExistence type="predicted"/>
<protein>
    <submittedName>
        <fullName evidence="2">Uncharacterized protein</fullName>
    </submittedName>
</protein>
<evidence type="ECO:0000313" key="2">
    <source>
        <dbReference type="EMBL" id="CAG7821330.1"/>
    </source>
</evidence>
<name>A0A8J2KV55_9HEXA</name>
<reference evidence="2" key="1">
    <citation type="submission" date="2021-06" db="EMBL/GenBank/DDBJ databases">
        <authorList>
            <person name="Hodson N. C."/>
            <person name="Mongue J. A."/>
            <person name="Jaron S. K."/>
        </authorList>
    </citation>
    <scope>NUCLEOTIDE SEQUENCE</scope>
</reference>
<evidence type="ECO:0000313" key="3">
    <source>
        <dbReference type="Proteomes" id="UP000708208"/>
    </source>
</evidence>
<dbReference type="AlphaFoldDB" id="A0A8J2KV55"/>
<accession>A0A8J2KV55</accession>
<keyword evidence="3" id="KW-1185">Reference proteome</keyword>
<feature type="chain" id="PRO_5035222861" evidence="1">
    <location>
        <begin position="28"/>
        <end position="116"/>
    </location>
</feature>
<dbReference type="Proteomes" id="UP000708208">
    <property type="component" value="Unassembled WGS sequence"/>
</dbReference>